<dbReference type="PANTHER" id="PTHR43757">
    <property type="entry name" value="AMINOMETHYLTRANSFERASE"/>
    <property type="match status" value="1"/>
</dbReference>
<dbReference type="InterPro" id="IPR028896">
    <property type="entry name" value="GcvT/YgfZ/DmdA"/>
</dbReference>
<comment type="caution">
    <text evidence="6">The sequence shown here is derived from an EMBL/GenBank/DDBJ whole genome shotgun (WGS) entry which is preliminary data.</text>
</comment>
<dbReference type="Gene3D" id="3.30.1360.120">
    <property type="entry name" value="Probable tRNA modification gtpase trme, domain 1"/>
    <property type="match status" value="1"/>
</dbReference>
<keyword evidence="2" id="KW-0560">Oxidoreductase</keyword>
<dbReference type="InterPro" id="IPR027266">
    <property type="entry name" value="TrmE/GcvT-like"/>
</dbReference>
<dbReference type="Proteomes" id="UP001596302">
    <property type="component" value="Unassembled WGS sequence"/>
</dbReference>
<dbReference type="InterPro" id="IPR042204">
    <property type="entry name" value="2Fe-2S-bd_N"/>
</dbReference>
<feature type="domain" description="Aminomethyltransferase C-terminal" evidence="4">
    <location>
        <begin position="874"/>
        <end position="947"/>
    </location>
</feature>
<evidence type="ECO:0000256" key="1">
    <source>
        <dbReference type="ARBA" id="ARBA00008609"/>
    </source>
</evidence>
<dbReference type="Pfam" id="PF12831">
    <property type="entry name" value="FAD_oxidored"/>
    <property type="match status" value="1"/>
</dbReference>
<reference evidence="7" key="1">
    <citation type="journal article" date="2019" name="Int. J. Syst. Evol. Microbiol.">
        <title>The Global Catalogue of Microorganisms (GCM) 10K type strain sequencing project: providing services to taxonomists for standard genome sequencing and annotation.</title>
        <authorList>
            <consortium name="The Broad Institute Genomics Platform"/>
            <consortium name="The Broad Institute Genome Sequencing Center for Infectious Disease"/>
            <person name="Wu L."/>
            <person name="Ma J."/>
        </authorList>
    </citation>
    <scope>NUCLEOTIDE SEQUENCE [LARGE SCALE GENOMIC DNA]</scope>
    <source>
        <strain evidence="7">CCM 8391</strain>
    </source>
</reference>
<name>A0ABW1J5L9_9PSEU</name>
<dbReference type="PRINTS" id="PR00469">
    <property type="entry name" value="PNDRDTASEII"/>
</dbReference>
<evidence type="ECO:0000259" key="5">
    <source>
        <dbReference type="Pfam" id="PF17806"/>
    </source>
</evidence>
<dbReference type="InterPro" id="IPR041854">
    <property type="entry name" value="BFD-like_2Fe2S-bd_dom_sf"/>
</dbReference>
<evidence type="ECO:0000259" key="4">
    <source>
        <dbReference type="Pfam" id="PF08669"/>
    </source>
</evidence>
<feature type="domain" description="SoxA A3" evidence="5">
    <location>
        <begin position="497"/>
        <end position="579"/>
    </location>
</feature>
<dbReference type="Pfam" id="PF17806">
    <property type="entry name" value="SO_alpha_A3"/>
    <property type="match status" value="1"/>
</dbReference>
<dbReference type="Pfam" id="PF01571">
    <property type="entry name" value="GCV_T"/>
    <property type="match status" value="1"/>
</dbReference>
<feature type="domain" description="GCVT N-terminal" evidence="3">
    <location>
        <begin position="589"/>
        <end position="853"/>
    </location>
</feature>
<gene>
    <name evidence="6" type="ORF">ACFQE5_16150</name>
</gene>
<protein>
    <submittedName>
        <fullName evidence="6">2Fe-2S iron-sulfur cluster-binding protein</fullName>
    </submittedName>
</protein>
<dbReference type="PANTHER" id="PTHR43757:SF2">
    <property type="entry name" value="AMINOMETHYLTRANSFERASE, MITOCHONDRIAL"/>
    <property type="match status" value="1"/>
</dbReference>
<evidence type="ECO:0000313" key="6">
    <source>
        <dbReference type="EMBL" id="MFC5995745.1"/>
    </source>
</evidence>
<sequence length="961" mass="103913">MTQEQLALAGTGAMRLGPQDGEVIDRHRTLTFRWNGRQHLAHPGDTIVSALAAAGERVFSRSFKYHRPRGILTADYLDPGCQLQVGDEPNVRAAHRLVEAGMEVRSQNTWPSLRFDVKAVNGMVGRFLSAGFYYKTFIKPERLWPVYERVLRQFVHAGTVSPDTAHDYFDKRYAHPDVLVAGGGPAGMSAALAAARAGASVLLVDEQHALGGRLRWGGPQELHELRRLTAEVAAEPGIEVLTDSVVGGRFDDNWVAVVQRNLPHVVERLVKVRAKAFVVAPGLIERPYVFEGNDLPGVLLSTAVRRLINLYAVRPGERAVVLTANPEGDAAVADLRRAGVEVAAVVDARHGRTVTRARGRSGVQSVELSDGRRIDADLLVTAVGWTAPTSLLNMSGDRPSYDPRSARFRPDPARLADNVLATGRIIGDGSAEQIAAHAAATGREAARRAALTRARWHALIPTRSADRPLAQVPAEPVEIPELAPAAHPELFRASTHGFVDFSEDVSSKDLFAAVAEGYDSVELVKRYTTVTMGPGQGKLETVNAVAVVAEATGRTIEETGTTTWRPMYAPVTLGALAGRIFEPVRHSPMQDWHARHGAVPLVAGQWIRPEHYGDPAAEVRTVRNAVGIIDVTPIGKLDLRGPDVPELLDLLYVNRWSNLAVGRVRYGVMCAEDGVVLDDGVTGRLGEQHYLMSTTSSGAGTVWEWVENWLQTEHPDWQVHVTPVTTAYASINVAGPRSRELVGRLAEGVDLSPEAFGYMNVRTGTVAGVPDCVLWRIGFTGELSYEIHVPAAYGLHVWEQLMAAGADLGVAPFGIEAQRILRLEKGHFIVGQDTDGLTQAYTAGLGSLIKLDKPDFVGKPELTWQAERGGYPLLVGLQPIDGRIVPPEASQILAGGRIAGRITSSRMSPTLGRSICLGQLQAGLAEPGTVVTVRLPDGRDIPATVTPQLAHVDPEGERQRV</sequence>
<dbReference type="InterPro" id="IPR029043">
    <property type="entry name" value="GcvT/YgfZ_C"/>
</dbReference>
<proteinExistence type="inferred from homology"/>
<accession>A0ABW1J5L9</accession>
<dbReference type="PRINTS" id="PR00368">
    <property type="entry name" value="FADPNR"/>
</dbReference>
<organism evidence="6 7">
    <name type="scientific">Pseudonocardia hispaniensis</name>
    <dbReference type="NCBI Taxonomy" id="904933"/>
    <lineage>
        <taxon>Bacteria</taxon>
        <taxon>Bacillati</taxon>
        <taxon>Actinomycetota</taxon>
        <taxon>Actinomycetes</taxon>
        <taxon>Pseudonocardiales</taxon>
        <taxon>Pseudonocardiaceae</taxon>
        <taxon>Pseudonocardia</taxon>
    </lineage>
</organism>
<dbReference type="SUPFAM" id="SSF103025">
    <property type="entry name" value="Folate-binding domain"/>
    <property type="match status" value="1"/>
</dbReference>
<dbReference type="EMBL" id="JBHSQW010000034">
    <property type="protein sequence ID" value="MFC5995745.1"/>
    <property type="molecule type" value="Genomic_DNA"/>
</dbReference>
<dbReference type="Pfam" id="PF13510">
    <property type="entry name" value="Fer2_4"/>
    <property type="match status" value="1"/>
</dbReference>
<dbReference type="RefSeq" id="WP_379585996.1">
    <property type="nucleotide sequence ID" value="NZ_JBHSQW010000034.1"/>
</dbReference>
<dbReference type="Gene3D" id="3.10.20.440">
    <property type="entry name" value="2Fe-2S iron-sulphur cluster binding domain, sarcosine oxidase, alpha subunit, N-terminal domain"/>
    <property type="match status" value="1"/>
</dbReference>
<dbReference type="SUPFAM" id="SSF101790">
    <property type="entry name" value="Aminomethyltransferase beta-barrel domain"/>
    <property type="match status" value="1"/>
</dbReference>
<comment type="similarity">
    <text evidence="1">Belongs to the GcvT family.</text>
</comment>
<dbReference type="Gene3D" id="3.50.50.60">
    <property type="entry name" value="FAD/NAD(P)-binding domain"/>
    <property type="match status" value="3"/>
</dbReference>
<dbReference type="Gene3D" id="1.10.10.1100">
    <property type="entry name" value="BFD-like [2Fe-2S]-binding domain"/>
    <property type="match status" value="1"/>
</dbReference>
<evidence type="ECO:0000259" key="3">
    <source>
        <dbReference type="Pfam" id="PF01571"/>
    </source>
</evidence>
<dbReference type="Pfam" id="PF08669">
    <property type="entry name" value="GCV_T_C"/>
    <property type="match status" value="1"/>
</dbReference>
<evidence type="ECO:0000256" key="2">
    <source>
        <dbReference type="ARBA" id="ARBA00023002"/>
    </source>
</evidence>
<dbReference type="InterPro" id="IPR013977">
    <property type="entry name" value="GcvT_C"/>
</dbReference>
<dbReference type="SUPFAM" id="SSF51905">
    <property type="entry name" value="FAD/NAD(P)-binding domain"/>
    <property type="match status" value="1"/>
</dbReference>
<keyword evidence="7" id="KW-1185">Reference proteome</keyword>
<dbReference type="InterPro" id="IPR006222">
    <property type="entry name" value="GCVT_N"/>
</dbReference>
<dbReference type="InterPro" id="IPR036188">
    <property type="entry name" value="FAD/NAD-bd_sf"/>
</dbReference>
<evidence type="ECO:0000313" key="7">
    <source>
        <dbReference type="Proteomes" id="UP001596302"/>
    </source>
</evidence>
<dbReference type="InterPro" id="IPR041117">
    <property type="entry name" value="SoxA_A3"/>
</dbReference>